<dbReference type="CDD" id="cd07067">
    <property type="entry name" value="HP_PGM_like"/>
    <property type="match status" value="1"/>
</dbReference>
<evidence type="ECO:0000313" key="2">
    <source>
        <dbReference type="Proteomes" id="UP001275440"/>
    </source>
</evidence>
<dbReference type="Pfam" id="PF00300">
    <property type="entry name" value="His_Phos_1"/>
    <property type="match status" value="1"/>
</dbReference>
<dbReference type="SUPFAM" id="SSF53254">
    <property type="entry name" value="Phosphoglycerate mutase-like"/>
    <property type="match status" value="1"/>
</dbReference>
<dbReference type="SMART" id="SM00855">
    <property type="entry name" value="PGAM"/>
    <property type="match status" value="1"/>
</dbReference>
<dbReference type="InterPro" id="IPR029033">
    <property type="entry name" value="His_PPase_superfam"/>
</dbReference>
<dbReference type="InterPro" id="IPR050275">
    <property type="entry name" value="PGM_Phosphatase"/>
</dbReference>
<protein>
    <submittedName>
        <fullName evidence="1">Histidine phosphatase family protein</fullName>
    </submittedName>
</protein>
<dbReference type="EMBL" id="WBMO01000005">
    <property type="protein sequence ID" value="MDV2477775.1"/>
    <property type="molecule type" value="Genomic_DNA"/>
</dbReference>
<dbReference type="Gene3D" id="3.40.50.1240">
    <property type="entry name" value="Phosphoglycerate mutase-like"/>
    <property type="match status" value="1"/>
</dbReference>
<sequence>MQLLLIRHALPVPSRVSEGRADPALADEGHVQAARLPDALAPYRIRRIFSSPQRRALETAAPLAVKRDLPVEQIDDLAEYDYDLDHYIPFHEARELAPAAFERIRAGLLPDFVDEAAFRTRVCRGIDRIVDECAHEDTVAVVAHGGVVNILLQDILGLARPLEFPVEYTSVTRVLFSRNGARRAASINETGHVRDLLRI</sequence>
<evidence type="ECO:0000313" key="1">
    <source>
        <dbReference type="EMBL" id="MDV2477775.1"/>
    </source>
</evidence>
<comment type="caution">
    <text evidence="1">The sequence shown here is derived from an EMBL/GenBank/DDBJ whole genome shotgun (WGS) entry which is preliminary data.</text>
</comment>
<name>A0ABU3WUV5_9NOCA</name>
<reference evidence="1 2" key="1">
    <citation type="submission" date="2019-10" db="EMBL/GenBank/DDBJ databases">
        <title>Draft Genome Assembly of Rhodococcus zopfii DSM44189.</title>
        <authorList>
            <person name="Sutton J.M."/>
            <person name="Akob D.M."/>
            <person name="Bushman T.J."/>
        </authorList>
    </citation>
    <scope>NUCLEOTIDE SEQUENCE [LARGE SCALE GENOMIC DNA]</scope>
    <source>
        <strain evidence="1 2">DSM 44189</strain>
    </source>
</reference>
<keyword evidence="2" id="KW-1185">Reference proteome</keyword>
<dbReference type="InterPro" id="IPR013078">
    <property type="entry name" value="His_Pase_superF_clade-1"/>
</dbReference>
<proteinExistence type="predicted"/>
<organism evidence="1 2">
    <name type="scientific">Rhodococcus zopfii</name>
    <dbReference type="NCBI Taxonomy" id="43772"/>
    <lineage>
        <taxon>Bacteria</taxon>
        <taxon>Bacillati</taxon>
        <taxon>Actinomycetota</taxon>
        <taxon>Actinomycetes</taxon>
        <taxon>Mycobacteriales</taxon>
        <taxon>Nocardiaceae</taxon>
        <taxon>Rhodococcus</taxon>
    </lineage>
</organism>
<dbReference type="Proteomes" id="UP001275440">
    <property type="component" value="Unassembled WGS sequence"/>
</dbReference>
<dbReference type="PANTHER" id="PTHR48100">
    <property type="entry name" value="BROAD-SPECIFICITY PHOSPHATASE YOR283W-RELATED"/>
    <property type="match status" value="1"/>
</dbReference>
<gene>
    <name evidence="1" type="ORF">F8M49_24630</name>
</gene>
<accession>A0ABU3WUV5</accession>